<gene>
    <name evidence="3" type="ORF">ENS31_03355</name>
</gene>
<name>A0A7V2ZIB9_9BACT</name>
<keyword evidence="1" id="KW-0812">Transmembrane</keyword>
<reference evidence="3" key="1">
    <citation type="journal article" date="2020" name="mSystems">
        <title>Genome- and Community-Level Interaction Insights into Carbon Utilization and Element Cycling Functions of Hydrothermarchaeota in Hydrothermal Sediment.</title>
        <authorList>
            <person name="Zhou Z."/>
            <person name="Liu Y."/>
            <person name="Xu W."/>
            <person name="Pan J."/>
            <person name="Luo Z.H."/>
            <person name="Li M."/>
        </authorList>
    </citation>
    <scope>NUCLEOTIDE SEQUENCE [LARGE SCALE GENOMIC DNA]</scope>
    <source>
        <strain evidence="3">SpSt-479</strain>
    </source>
</reference>
<keyword evidence="1" id="KW-1133">Transmembrane helix</keyword>
<protein>
    <submittedName>
        <fullName evidence="3">LytR family transcriptional regulator</fullName>
    </submittedName>
</protein>
<dbReference type="InterPro" id="IPR027381">
    <property type="entry name" value="LytR/CpsA/Psr_C"/>
</dbReference>
<dbReference type="AlphaFoldDB" id="A0A7V2ZIB9"/>
<accession>A0A7V2ZIB9</accession>
<sequence length="157" mass="17694">MNNIENQEVFNTSKKSNQQKKILAVINLLLAVVSITLLVIIILKVIPFFQKQEKVLNKTNHIIQVEVLNACGAAGLADKFTDLLRSKKFDVVKTGNFVSFDIDNSFVIDRVGNKEFAYSLADSIGIDRANVIQQHNKNYYLDVTLVIGKDFNNLLNH</sequence>
<evidence type="ECO:0000256" key="1">
    <source>
        <dbReference type="SAM" id="Phobius"/>
    </source>
</evidence>
<evidence type="ECO:0000259" key="2">
    <source>
        <dbReference type="Pfam" id="PF13399"/>
    </source>
</evidence>
<feature type="domain" description="LytR/CpsA/Psr regulator C-terminal" evidence="2">
    <location>
        <begin position="63"/>
        <end position="151"/>
    </location>
</feature>
<comment type="caution">
    <text evidence="3">The sequence shown here is derived from an EMBL/GenBank/DDBJ whole genome shotgun (WGS) entry which is preliminary data.</text>
</comment>
<dbReference type="EMBL" id="DSUJ01000008">
    <property type="protein sequence ID" value="HFI90553.1"/>
    <property type="molecule type" value="Genomic_DNA"/>
</dbReference>
<evidence type="ECO:0000313" key="3">
    <source>
        <dbReference type="EMBL" id="HFI90553.1"/>
    </source>
</evidence>
<organism evidence="3">
    <name type="scientific">Ignavibacterium album</name>
    <dbReference type="NCBI Taxonomy" id="591197"/>
    <lineage>
        <taxon>Bacteria</taxon>
        <taxon>Pseudomonadati</taxon>
        <taxon>Ignavibacteriota</taxon>
        <taxon>Ignavibacteria</taxon>
        <taxon>Ignavibacteriales</taxon>
        <taxon>Ignavibacteriaceae</taxon>
        <taxon>Ignavibacterium</taxon>
    </lineage>
</organism>
<feature type="transmembrane region" description="Helical" evidence="1">
    <location>
        <begin position="22"/>
        <end position="49"/>
    </location>
</feature>
<dbReference type="Gene3D" id="3.30.70.2390">
    <property type="match status" value="1"/>
</dbReference>
<keyword evidence="1" id="KW-0472">Membrane</keyword>
<dbReference type="Pfam" id="PF13399">
    <property type="entry name" value="LytR_C"/>
    <property type="match status" value="1"/>
</dbReference>
<proteinExistence type="predicted"/>